<dbReference type="AlphaFoldDB" id="A0A1M4W249"/>
<evidence type="ECO:0000256" key="1">
    <source>
        <dbReference type="ARBA" id="ARBA00007951"/>
    </source>
</evidence>
<dbReference type="GO" id="GO:0016139">
    <property type="term" value="P:glycoside catabolic process"/>
    <property type="evidence" value="ECO:0007669"/>
    <property type="project" value="TreeGrafter"/>
</dbReference>
<keyword evidence="5" id="KW-0326">Glycosidase</keyword>
<gene>
    <name evidence="7" type="ORF">SAMN03080594_1011170</name>
</gene>
<dbReference type="GO" id="GO:0004560">
    <property type="term" value="F:alpha-L-fucosidase activity"/>
    <property type="evidence" value="ECO:0007669"/>
    <property type="project" value="InterPro"/>
</dbReference>
<keyword evidence="8" id="KW-1185">Reference proteome</keyword>
<sequence>MNIIKSTFFFLIVFISGSSCKRENNLVLPTQSQIEWADAEVGALFHLDVQVFEPDYEWRKTRNYQPDPSVFNPEKLDTDQWIRSAKAAGATYAVLVAKHCSGFSLWPTKAHEYSVKNSPWKNGQGDIVKDFIASCKKYDVKPGLYASASANAYFHVDNPGLVLSGDPEEQKRYNEVVKTQLTELWSQYGELFEIWFDGGVLPPEKGGIDMLSLLEKYQPDAIAFQGPFGYENNIRWVGNEDGVAPYPCWATADSTTTATGMVQIKGLNGDPAGKYWCPGEADFPLRRHAFQGGWFWQEGEERTIRSVDDLMERYVQTVGRNTNMLLGIVIDDRGLVPEADFERLQKFGETIDQKFSKSLGSISGEGNELTITFNRPQEVNHVVIKEDIPKGERVREYVIYGKTNKGWELLSNGQSIGHKRIEVLTPQALLGIRLKVTASVGVPKLSLNCF</sequence>
<evidence type="ECO:0000256" key="3">
    <source>
        <dbReference type="ARBA" id="ARBA00022729"/>
    </source>
</evidence>
<name>A0A1M4W249_9FLAO</name>
<evidence type="ECO:0000256" key="2">
    <source>
        <dbReference type="ARBA" id="ARBA00012662"/>
    </source>
</evidence>
<dbReference type="PROSITE" id="PS51257">
    <property type="entry name" value="PROKAR_LIPOPROTEIN"/>
    <property type="match status" value="1"/>
</dbReference>
<dbReference type="RefSeq" id="WP_072860712.1">
    <property type="nucleotide sequence ID" value="NZ_FQUX01000001.1"/>
</dbReference>
<reference evidence="8" key="1">
    <citation type="submission" date="2016-11" db="EMBL/GenBank/DDBJ databases">
        <authorList>
            <person name="Varghese N."/>
            <person name="Submissions S."/>
        </authorList>
    </citation>
    <scope>NUCLEOTIDE SEQUENCE [LARGE SCALE GENOMIC DNA]</scope>
    <source>
        <strain evidence="8">DSM 17539</strain>
    </source>
</reference>
<dbReference type="PANTHER" id="PTHR10030">
    <property type="entry name" value="ALPHA-L-FUCOSIDASE"/>
    <property type="match status" value="1"/>
</dbReference>
<organism evidence="7 8">
    <name type="scientific">Arenibacter palladensis</name>
    <dbReference type="NCBI Taxonomy" id="237373"/>
    <lineage>
        <taxon>Bacteria</taxon>
        <taxon>Pseudomonadati</taxon>
        <taxon>Bacteroidota</taxon>
        <taxon>Flavobacteriia</taxon>
        <taxon>Flavobacteriales</taxon>
        <taxon>Flavobacteriaceae</taxon>
        <taxon>Arenibacter</taxon>
    </lineage>
</organism>
<dbReference type="Gene3D" id="2.60.120.260">
    <property type="entry name" value="Galactose-binding domain-like"/>
    <property type="match status" value="1"/>
</dbReference>
<keyword evidence="3" id="KW-0732">Signal</keyword>
<evidence type="ECO:0000259" key="6">
    <source>
        <dbReference type="Pfam" id="PF01120"/>
    </source>
</evidence>
<dbReference type="EMBL" id="FQUX01000001">
    <property type="protein sequence ID" value="SHE75042.1"/>
    <property type="molecule type" value="Genomic_DNA"/>
</dbReference>
<dbReference type="GO" id="GO:0006004">
    <property type="term" value="P:fucose metabolic process"/>
    <property type="evidence" value="ECO:0007669"/>
    <property type="project" value="TreeGrafter"/>
</dbReference>
<dbReference type="GO" id="GO:0005764">
    <property type="term" value="C:lysosome"/>
    <property type="evidence" value="ECO:0007669"/>
    <property type="project" value="TreeGrafter"/>
</dbReference>
<evidence type="ECO:0000256" key="4">
    <source>
        <dbReference type="ARBA" id="ARBA00022801"/>
    </source>
</evidence>
<proteinExistence type="inferred from homology"/>
<protein>
    <recommendedName>
        <fullName evidence="2">alpha-L-fucosidase</fullName>
        <ecNumber evidence="2">3.2.1.51</ecNumber>
    </recommendedName>
</protein>
<dbReference type="InterPro" id="IPR000933">
    <property type="entry name" value="Glyco_hydro_29"/>
</dbReference>
<feature type="domain" description="Glycoside hydrolase family 29 N-terminal" evidence="6">
    <location>
        <begin position="56"/>
        <end position="349"/>
    </location>
</feature>
<dbReference type="InterPro" id="IPR017853">
    <property type="entry name" value="GH"/>
</dbReference>
<dbReference type="PANTHER" id="PTHR10030:SF37">
    <property type="entry name" value="ALPHA-L-FUCOSIDASE-RELATED"/>
    <property type="match status" value="1"/>
</dbReference>
<dbReference type="Pfam" id="PF01120">
    <property type="entry name" value="Alpha_L_fucos"/>
    <property type="match status" value="1"/>
</dbReference>
<dbReference type="EC" id="3.2.1.51" evidence="2"/>
<dbReference type="InterPro" id="IPR057739">
    <property type="entry name" value="Glyco_hydro_29_N"/>
</dbReference>
<comment type="similarity">
    <text evidence="1">Belongs to the glycosyl hydrolase 29 family.</text>
</comment>
<evidence type="ECO:0000313" key="8">
    <source>
        <dbReference type="Proteomes" id="UP000184406"/>
    </source>
</evidence>
<dbReference type="SMART" id="SM00812">
    <property type="entry name" value="Alpha_L_fucos"/>
    <property type="match status" value="1"/>
</dbReference>
<evidence type="ECO:0000256" key="5">
    <source>
        <dbReference type="ARBA" id="ARBA00023295"/>
    </source>
</evidence>
<dbReference type="OrthoDB" id="1095333at2"/>
<evidence type="ECO:0000313" key="7">
    <source>
        <dbReference type="EMBL" id="SHE75042.1"/>
    </source>
</evidence>
<dbReference type="Gene3D" id="3.20.20.80">
    <property type="entry name" value="Glycosidases"/>
    <property type="match status" value="1"/>
</dbReference>
<dbReference type="Proteomes" id="UP000184406">
    <property type="component" value="Unassembled WGS sequence"/>
</dbReference>
<dbReference type="SUPFAM" id="SSF51445">
    <property type="entry name" value="(Trans)glycosidases"/>
    <property type="match status" value="1"/>
</dbReference>
<keyword evidence="4" id="KW-0378">Hydrolase</keyword>
<accession>A0A1M4W249</accession>